<proteinExistence type="predicted"/>
<dbReference type="AlphaFoldDB" id="A0A7W7ZBA5"/>
<name>A0A7W7ZBA5_9BACT</name>
<evidence type="ECO:0000313" key="2">
    <source>
        <dbReference type="Proteomes" id="UP000540989"/>
    </source>
</evidence>
<dbReference type="EMBL" id="JACHIP010000002">
    <property type="protein sequence ID" value="MBB5056429.1"/>
    <property type="molecule type" value="Genomic_DNA"/>
</dbReference>
<evidence type="ECO:0000313" key="1">
    <source>
        <dbReference type="EMBL" id="MBB5056429.1"/>
    </source>
</evidence>
<dbReference type="Proteomes" id="UP000540989">
    <property type="component" value="Unassembled WGS sequence"/>
</dbReference>
<reference evidence="1 2" key="1">
    <citation type="submission" date="2020-08" db="EMBL/GenBank/DDBJ databases">
        <title>Genomic Encyclopedia of Type Strains, Phase IV (KMG-V): Genome sequencing to study the core and pangenomes of soil and plant-associated prokaryotes.</title>
        <authorList>
            <person name="Whitman W."/>
        </authorList>
    </citation>
    <scope>NUCLEOTIDE SEQUENCE [LARGE SCALE GENOMIC DNA]</scope>
    <source>
        <strain evidence="1 2">M8UP14</strain>
    </source>
</reference>
<keyword evidence="2" id="KW-1185">Reference proteome</keyword>
<organism evidence="1 2">
    <name type="scientific">Granulicella aggregans</name>
    <dbReference type="NCBI Taxonomy" id="474949"/>
    <lineage>
        <taxon>Bacteria</taxon>
        <taxon>Pseudomonadati</taxon>
        <taxon>Acidobacteriota</taxon>
        <taxon>Terriglobia</taxon>
        <taxon>Terriglobales</taxon>
        <taxon>Acidobacteriaceae</taxon>
        <taxon>Granulicella</taxon>
    </lineage>
</organism>
<gene>
    <name evidence="1" type="ORF">HDF16_001114</name>
</gene>
<accession>A0A7W7ZBA5</accession>
<comment type="caution">
    <text evidence="1">The sequence shown here is derived from an EMBL/GenBank/DDBJ whole genome shotgun (WGS) entry which is preliminary data.</text>
</comment>
<dbReference type="RefSeq" id="WP_221312554.1">
    <property type="nucleotide sequence ID" value="NZ_JACHIP010000002.1"/>
</dbReference>
<sequence>MQAMDFMLGAGSKLKDIPERAGYDRVLLGITTADGKDYTLLRSIDGGSFRRFDGLLKDSPTDKKAGKTMSTVHTTDNYNNLSHWLLQEIGLDKKDILFNSKTGKTRTLGFRALAHLCVIIYPKITQAISPLYDGQYHDYTREYGVFKLLLTGVDDSALTPETAAELEVAIPVSRPPVRPEALEQMIYGYEEELAKFTDNPDGLDKEETDIEEDLGKLETSLKVMEGTISNTSKQRKVVYDRFATLTARRDEITELHQRFRLLDAQYTNDIKRLLAIEESGQFFVLRDPMACPLCGAQPEGQHHDAACDGNVAAVTKAAAAEIAKIRTLQSELHETVTALSTEQVEVIRERGTLDGELKDYQQQIDTALSPDFSDTRKKHAALIEKRSTVQQAAALFKRIRILKRRLDEPTLTLPPPEKLEEKDGPAAVEQYISKSVLREFSQTVEKVLNEWHFPDATDVYFDEVQRDVVIGGRPRGSRGAGLCAITYSAFTIALFEYCRSRNMPHPGFVVLDSPLIAYKEPKIDDEGISGTDLKPRFYQHLEAFAGDQQIFIVDNTEPPADFLLKATHFTKNPTIPRYGLFPPRQKPQ</sequence>
<protein>
    <submittedName>
        <fullName evidence="1">Septal ring factor EnvC (AmiA/AmiB activator)</fullName>
    </submittedName>
</protein>